<dbReference type="PANTHER" id="PTHR37507:SF2">
    <property type="entry name" value="SPORULATION PROTEIN YDCC"/>
    <property type="match status" value="1"/>
</dbReference>
<name>A0A7V4TZH2_CALAY</name>
<feature type="domain" description="Uncharacterized protein TP-0789" evidence="2">
    <location>
        <begin position="71"/>
        <end position="251"/>
    </location>
</feature>
<dbReference type="Gene3D" id="2.50.20.10">
    <property type="entry name" value="Lipoprotein localisation LolA/LolB/LppX"/>
    <property type="match status" value="1"/>
</dbReference>
<dbReference type="Proteomes" id="UP000885779">
    <property type="component" value="Unassembled WGS sequence"/>
</dbReference>
<evidence type="ECO:0000313" key="3">
    <source>
        <dbReference type="EMBL" id="HGY55256.1"/>
    </source>
</evidence>
<comment type="caution">
    <text evidence="3">The sequence shown here is derived from an EMBL/GenBank/DDBJ whole genome shotgun (WGS) entry which is preliminary data.</text>
</comment>
<keyword evidence="3" id="KW-0449">Lipoprotein</keyword>
<gene>
    <name evidence="3" type="ORF">ENK44_06135</name>
</gene>
<dbReference type="InterPro" id="IPR052944">
    <property type="entry name" value="Sporulation_related"/>
</dbReference>
<dbReference type="CDD" id="cd16329">
    <property type="entry name" value="LolA_like"/>
    <property type="match status" value="1"/>
</dbReference>
<reference evidence="3" key="1">
    <citation type="journal article" date="2020" name="mSystems">
        <title>Genome- and Community-Level Interaction Insights into Carbon Utilization and Element Cycling Functions of Hydrothermarchaeota in Hydrothermal Sediment.</title>
        <authorList>
            <person name="Zhou Z."/>
            <person name="Liu Y."/>
            <person name="Xu W."/>
            <person name="Pan J."/>
            <person name="Luo Z.H."/>
            <person name="Li M."/>
        </authorList>
    </citation>
    <scope>NUCLEOTIDE SEQUENCE [LARGE SCALE GENOMIC DNA]</scope>
    <source>
        <strain evidence="3">HyVt-577</strain>
    </source>
</reference>
<dbReference type="PANTHER" id="PTHR37507">
    <property type="entry name" value="SPORULATION PROTEIN YDCC"/>
    <property type="match status" value="1"/>
</dbReference>
<dbReference type="AlphaFoldDB" id="A0A7V4TZH2"/>
<evidence type="ECO:0000256" key="1">
    <source>
        <dbReference type="ARBA" id="ARBA00022729"/>
    </source>
</evidence>
<sequence length="253" mass="29451">MFSFSKYIYFIFLTVIFLLSTVLCAQDARHIVQKSDELLRAKSSYSEMTMKIVKPDWSRELTMKIWALEPDYALVLITKPAKDKGVVTLKRKMEVWNWIPSVHRIIKIPPSMMLQSWMGSDFTNDDLVRQSSIVQDYNHSIAGQDTIDGYPCYKILMIPKPEAGVVWGKIFLWVSKKEYLQLKANYYDEDGVLVKTMTGSNVQKMGGRLIPAHWEMIPVDKPGQKTVMDYLKIKFNIKIDESFFSQQNMKRVR</sequence>
<accession>A0A7V4TZH2</accession>
<evidence type="ECO:0000259" key="2">
    <source>
        <dbReference type="Pfam" id="PF17131"/>
    </source>
</evidence>
<keyword evidence="1" id="KW-0732">Signal</keyword>
<dbReference type="SUPFAM" id="SSF89392">
    <property type="entry name" value="Prokaryotic lipoproteins and lipoprotein localization factors"/>
    <property type="match status" value="1"/>
</dbReference>
<dbReference type="InterPro" id="IPR033399">
    <property type="entry name" value="TP_0789-like"/>
</dbReference>
<dbReference type="Pfam" id="PF17131">
    <property type="entry name" value="LolA_like"/>
    <property type="match status" value="1"/>
</dbReference>
<dbReference type="InterPro" id="IPR029046">
    <property type="entry name" value="LolA/LolB/LppX"/>
</dbReference>
<protein>
    <submittedName>
        <fullName evidence="3">Outer membrane lipoprotein-sorting protein</fullName>
    </submittedName>
</protein>
<dbReference type="EMBL" id="DRQG01000058">
    <property type="protein sequence ID" value="HGY55256.1"/>
    <property type="molecule type" value="Genomic_DNA"/>
</dbReference>
<organism evidence="3">
    <name type="scientific">Caldithrix abyssi</name>
    <dbReference type="NCBI Taxonomy" id="187145"/>
    <lineage>
        <taxon>Bacteria</taxon>
        <taxon>Pseudomonadati</taxon>
        <taxon>Calditrichota</taxon>
        <taxon>Calditrichia</taxon>
        <taxon>Calditrichales</taxon>
        <taxon>Calditrichaceae</taxon>
        <taxon>Caldithrix</taxon>
    </lineage>
</organism>
<proteinExistence type="predicted"/>